<dbReference type="EMBL" id="AP027370">
    <property type="protein sequence ID" value="BDY13722.1"/>
    <property type="molecule type" value="Genomic_DNA"/>
</dbReference>
<gene>
    <name evidence="2" type="ORF">HCR_20340</name>
</gene>
<dbReference type="RefSeq" id="WP_286336666.1">
    <property type="nucleotide sequence ID" value="NZ_AP027370.1"/>
</dbReference>
<proteinExistence type="predicted"/>
<organism evidence="2 3">
    <name type="scientific">Hydrogenimonas cancrithermarum</name>
    <dbReference type="NCBI Taxonomy" id="2993563"/>
    <lineage>
        <taxon>Bacteria</taxon>
        <taxon>Pseudomonadati</taxon>
        <taxon>Campylobacterota</taxon>
        <taxon>Epsilonproteobacteria</taxon>
        <taxon>Campylobacterales</taxon>
        <taxon>Hydrogenimonadaceae</taxon>
        <taxon>Hydrogenimonas</taxon>
    </lineage>
</organism>
<name>A0ABN6WX50_9BACT</name>
<accession>A0ABN6WX50</accession>
<feature type="chain" id="PRO_5047159814" evidence="1">
    <location>
        <begin position="22"/>
        <end position="101"/>
    </location>
</feature>
<feature type="signal peptide" evidence="1">
    <location>
        <begin position="1"/>
        <end position="21"/>
    </location>
</feature>
<keyword evidence="1" id="KW-0732">Signal</keyword>
<sequence length="101" mass="11062">MGKKAIHLMLLLSLFLNIAHATVISLTESCDHETVCEYVIELDHGSDCGDLCDMHHMFHLSAIPTATLLVIPGLSISASVDYSPGHYLPPHLEPSYRPPIV</sequence>
<dbReference type="Proteomes" id="UP001321445">
    <property type="component" value="Chromosome"/>
</dbReference>
<protein>
    <submittedName>
        <fullName evidence="2">Uncharacterized protein</fullName>
    </submittedName>
</protein>
<reference evidence="2 3" key="1">
    <citation type="submission" date="2023-03" db="EMBL/GenBank/DDBJ databases">
        <title>Description of Hydrogenimonas sp. ISO32.</title>
        <authorList>
            <person name="Mino S."/>
            <person name="Fukazawa S."/>
            <person name="Sawabe T."/>
        </authorList>
    </citation>
    <scope>NUCLEOTIDE SEQUENCE [LARGE SCALE GENOMIC DNA]</scope>
    <source>
        <strain evidence="2 3">ISO32</strain>
    </source>
</reference>
<keyword evidence="3" id="KW-1185">Reference proteome</keyword>
<evidence type="ECO:0000256" key="1">
    <source>
        <dbReference type="SAM" id="SignalP"/>
    </source>
</evidence>
<evidence type="ECO:0000313" key="3">
    <source>
        <dbReference type="Proteomes" id="UP001321445"/>
    </source>
</evidence>
<evidence type="ECO:0000313" key="2">
    <source>
        <dbReference type="EMBL" id="BDY13722.1"/>
    </source>
</evidence>